<feature type="transmembrane region" description="Helical" evidence="6">
    <location>
        <begin position="192"/>
        <end position="217"/>
    </location>
</feature>
<evidence type="ECO:0000313" key="9">
    <source>
        <dbReference type="Proteomes" id="UP000178912"/>
    </source>
</evidence>
<reference evidence="9" key="1">
    <citation type="submission" date="2016-03" db="EMBL/GenBank/DDBJ databases">
        <authorList>
            <person name="Guldener U."/>
        </authorList>
    </citation>
    <scope>NUCLEOTIDE SEQUENCE [LARGE SCALE GENOMIC DNA]</scope>
    <source>
        <strain evidence="9">04CH-RAC-A.6.1</strain>
    </source>
</reference>
<feature type="transmembrane region" description="Helical" evidence="6">
    <location>
        <begin position="268"/>
        <end position="286"/>
    </location>
</feature>
<organism evidence="8 9">
    <name type="scientific">Rhynchosporium agropyri</name>
    <dbReference type="NCBI Taxonomy" id="914238"/>
    <lineage>
        <taxon>Eukaryota</taxon>
        <taxon>Fungi</taxon>
        <taxon>Dikarya</taxon>
        <taxon>Ascomycota</taxon>
        <taxon>Pezizomycotina</taxon>
        <taxon>Leotiomycetes</taxon>
        <taxon>Helotiales</taxon>
        <taxon>Ploettnerulaceae</taxon>
        <taxon>Rhynchosporium</taxon>
    </lineage>
</organism>
<dbReference type="InterPro" id="IPR020846">
    <property type="entry name" value="MFS_dom"/>
</dbReference>
<feature type="transmembrane region" description="Helical" evidence="6">
    <location>
        <begin position="105"/>
        <end position="123"/>
    </location>
</feature>
<evidence type="ECO:0000313" key="8">
    <source>
        <dbReference type="EMBL" id="CZS90276.1"/>
    </source>
</evidence>
<comment type="subcellular location">
    <subcellularLocation>
        <location evidence="1">Membrane</location>
        <topology evidence="1">Multi-pass membrane protein</topology>
    </subcellularLocation>
</comment>
<feature type="transmembrane region" description="Helical" evidence="6">
    <location>
        <begin position="326"/>
        <end position="347"/>
    </location>
</feature>
<dbReference type="PANTHER" id="PTHR23501:SF6">
    <property type="entry name" value="MULTIDRUG TRANSPORTER, PUTATIVE (AFU_ORTHOLOGUE AFUA_3G14560)-RELATED"/>
    <property type="match status" value="1"/>
</dbReference>
<accession>A0A1E1JWK1</accession>
<dbReference type="AlphaFoldDB" id="A0A1E1JWK1"/>
<keyword evidence="2 6" id="KW-0812">Transmembrane</keyword>
<dbReference type="SUPFAM" id="SSF103473">
    <property type="entry name" value="MFS general substrate transporter"/>
    <property type="match status" value="1"/>
</dbReference>
<dbReference type="GO" id="GO:0000329">
    <property type="term" value="C:fungal-type vacuole membrane"/>
    <property type="evidence" value="ECO:0007669"/>
    <property type="project" value="TreeGrafter"/>
</dbReference>
<dbReference type="Gene3D" id="1.20.1250.20">
    <property type="entry name" value="MFS general substrate transporter like domains"/>
    <property type="match status" value="2"/>
</dbReference>
<feature type="region of interest" description="Disordered" evidence="5">
    <location>
        <begin position="563"/>
        <end position="589"/>
    </location>
</feature>
<dbReference type="EMBL" id="FJUX01000005">
    <property type="protein sequence ID" value="CZS90276.1"/>
    <property type="molecule type" value="Genomic_DNA"/>
</dbReference>
<feature type="transmembrane region" description="Helical" evidence="6">
    <location>
        <begin position="421"/>
        <end position="444"/>
    </location>
</feature>
<gene>
    <name evidence="8" type="ORF">RAG0_01412</name>
</gene>
<feature type="transmembrane region" description="Helical" evidence="6">
    <location>
        <begin position="223"/>
        <end position="247"/>
    </location>
</feature>
<dbReference type="PROSITE" id="PS50850">
    <property type="entry name" value="MFS"/>
    <property type="match status" value="1"/>
</dbReference>
<keyword evidence="4 6" id="KW-0472">Membrane</keyword>
<feature type="transmembrane region" description="Helical" evidence="6">
    <location>
        <begin position="292"/>
        <end position="314"/>
    </location>
</feature>
<feature type="domain" description="Major facilitator superfamily (MFS) profile" evidence="7">
    <location>
        <begin position="70"/>
        <end position="561"/>
    </location>
</feature>
<evidence type="ECO:0000259" key="7">
    <source>
        <dbReference type="PROSITE" id="PS50850"/>
    </source>
</evidence>
<feature type="transmembrane region" description="Helical" evidence="6">
    <location>
        <begin position="538"/>
        <end position="558"/>
    </location>
</feature>
<sequence>MTIRSQEGGMGNVGEETPLLIEQTRSADRDDTSSETLTDAQRRGDDSDEEDLVDLDKANQQVGRLRGFLIIFSLWGLIFLQASNMSGITTTQSKIAEDLGAFAEAVWFSSVYLIAMSSTSPLAARLAQIFSPRNCVFAASIFFAIGGVVTSQAKNLKIFLTGRVIQGVGGAGIMTVSFILVLELTGKKRRGLFIGLVNAAFTTGVSFGAVVAGALLPVMGWRFLFWIQSPMSVGFGTGIFFSIPGSFTSGQAGSGEGSISHKLGRIDYLGASSLTTSLCLFLFGLSSPVIQWIPIVASAFILAAFVLIEIYVVSEPIIPITVLKSRGVLLSCLAQLGIMAARWMVLFYTPAYAIAVRGWSPASAGSILIPTNLGFAIGGIGVGGLHIRRAGSFWLPSIISYFLFACTLITLSQIANPATPASLFLLNVFVNGICVGASLAYTLAHLLHLTPPSTHFISTSLLSTFRGFAGSFGSAIGGGLFVRVLKTTLEKGFQENGGLAGREDLVRRLLGSPALVQTLKGVEKHIAVVGYVGGLKQLFVAGAALALLMVLVQAGVGWKGAEEAKVGDDPDRSTDGEDEEWEEGMGQGV</sequence>
<feature type="transmembrane region" description="Helical" evidence="6">
    <location>
        <begin position="67"/>
        <end position="85"/>
    </location>
</feature>
<protein>
    <submittedName>
        <fullName evidence="8">Related to putative multidrug transporter</fullName>
    </submittedName>
</protein>
<dbReference type="PANTHER" id="PTHR23501">
    <property type="entry name" value="MAJOR FACILITATOR SUPERFAMILY"/>
    <property type="match status" value="1"/>
</dbReference>
<dbReference type="GO" id="GO:0015174">
    <property type="term" value="F:basic amino acid transmembrane transporter activity"/>
    <property type="evidence" value="ECO:0007669"/>
    <property type="project" value="TreeGrafter"/>
</dbReference>
<evidence type="ECO:0000256" key="2">
    <source>
        <dbReference type="ARBA" id="ARBA00022692"/>
    </source>
</evidence>
<name>A0A1E1JWK1_9HELO</name>
<dbReference type="InterPro" id="IPR011701">
    <property type="entry name" value="MFS"/>
</dbReference>
<keyword evidence="3 6" id="KW-1133">Transmembrane helix</keyword>
<dbReference type="OrthoDB" id="4160219at2759"/>
<evidence type="ECO:0000256" key="3">
    <source>
        <dbReference type="ARBA" id="ARBA00022989"/>
    </source>
</evidence>
<feature type="transmembrane region" description="Helical" evidence="6">
    <location>
        <begin position="165"/>
        <end position="185"/>
    </location>
</feature>
<dbReference type="Pfam" id="PF07690">
    <property type="entry name" value="MFS_1"/>
    <property type="match status" value="1"/>
</dbReference>
<dbReference type="InterPro" id="IPR036259">
    <property type="entry name" value="MFS_trans_sf"/>
</dbReference>
<evidence type="ECO:0000256" key="4">
    <source>
        <dbReference type="ARBA" id="ARBA00023136"/>
    </source>
</evidence>
<evidence type="ECO:0000256" key="5">
    <source>
        <dbReference type="SAM" id="MobiDB-lite"/>
    </source>
</evidence>
<evidence type="ECO:0000256" key="6">
    <source>
        <dbReference type="SAM" id="Phobius"/>
    </source>
</evidence>
<feature type="compositionally biased region" description="Basic and acidic residues" evidence="5">
    <location>
        <begin position="563"/>
        <end position="575"/>
    </location>
</feature>
<keyword evidence="9" id="KW-1185">Reference proteome</keyword>
<feature type="transmembrane region" description="Helical" evidence="6">
    <location>
        <begin position="367"/>
        <end position="387"/>
    </location>
</feature>
<evidence type="ECO:0000256" key="1">
    <source>
        <dbReference type="ARBA" id="ARBA00004141"/>
    </source>
</evidence>
<dbReference type="Proteomes" id="UP000178912">
    <property type="component" value="Unassembled WGS sequence"/>
</dbReference>
<proteinExistence type="predicted"/>
<feature type="transmembrane region" description="Helical" evidence="6">
    <location>
        <begin position="394"/>
        <end position="415"/>
    </location>
</feature>
<feature type="region of interest" description="Disordered" evidence="5">
    <location>
        <begin position="1"/>
        <end position="50"/>
    </location>
</feature>
<feature type="transmembrane region" description="Helical" evidence="6">
    <location>
        <begin position="135"/>
        <end position="153"/>
    </location>
</feature>